<proteinExistence type="predicted"/>
<organism evidence="1 2">
    <name type="scientific">Fusarium venenatum</name>
    <dbReference type="NCBI Taxonomy" id="56646"/>
    <lineage>
        <taxon>Eukaryota</taxon>
        <taxon>Fungi</taxon>
        <taxon>Dikarya</taxon>
        <taxon>Ascomycota</taxon>
        <taxon>Pezizomycotina</taxon>
        <taxon>Sordariomycetes</taxon>
        <taxon>Hypocreomycetidae</taxon>
        <taxon>Hypocreales</taxon>
        <taxon>Nectriaceae</taxon>
        <taxon>Fusarium</taxon>
    </lineage>
</organism>
<keyword evidence="2" id="KW-1185">Reference proteome</keyword>
<dbReference type="Proteomes" id="UP000245910">
    <property type="component" value="Chromosome I"/>
</dbReference>
<dbReference type="AlphaFoldDB" id="A0A2L2TN11"/>
<dbReference type="EMBL" id="LN649229">
    <property type="protein sequence ID" value="CEI67041.1"/>
    <property type="molecule type" value="Genomic_DNA"/>
</dbReference>
<reference evidence="2" key="1">
    <citation type="submission" date="2014-10" db="EMBL/GenBank/DDBJ databases">
        <authorList>
            <person name="King R."/>
        </authorList>
    </citation>
    <scope>NUCLEOTIDE SEQUENCE [LARGE SCALE GENOMIC DNA]</scope>
    <source>
        <strain evidence="2">A3/5</strain>
    </source>
</reference>
<sequence length="226" mass="24841">MMCIGSVMAQSQIECITSIQSYPTAACNLSHCSGRVEPRAHLKPTLTSCKAQAEAWNPGPKRHVVPRNFGFKHVPGERPVSLLIHLPLQASRATQPGSSIPLFSPFTTCHLIIQPLLHPPTTLEPWPLSLDPYPPCQRRIFDQGSEDHCEAIFCDATCSNVTFVHFLLDWYGMVAPVNVHTDQDAVRCFIEPSFVCSSQATSAMANCPPGIYFLDLLLAMVAIVGR</sequence>
<protein>
    <submittedName>
        <fullName evidence="1">Uncharacterized protein</fullName>
    </submittedName>
</protein>
<evidence type="ECO:0000313" key="1">
    <source>
        <dbReference type="EMBL" id="CEI67041.1"/>
    </source>
</evidence>
<evidence type="ECO:0000313" key="2">
    <source>
        <dbReference type="Proteomes" id="UP000245910"/>
    </source>
</evidence>
<accession>A0A2L2TN11</accession>
<name>A0A2L2TN11_9HYPO</name>